<dbReference type="SUPFAM" id="SSF48498">
    <property type="entry name" value="Tetracyclin repressor-like, C-terminal domain"/>
    <property type="match status" value="1"/>
</dbReference>
<evidence type="ECO:0000313" key="2">
    <source>
        <dbReference type="EMBL" id="MFD2892907.1"/>
    </source>
</evidence>
<name>A0ABW5YPT4_9FLAO</name>
<dbReference type="InterPro" id="IPR036271">
    <property type="entry name" value="Tet_transcr_reg_TetR-rel_C_sf"/>
</dbReference>
<evidence type="ECO:0000259" key="1">
    <source>
        <dbReference type="Pfam" id="PF17931"/>
    </source>
</evidence>
<comment type="caution">
    <text evidence="2">The sequence shown here is derived from an EMBL/GenBank/DDBJ whole genome shotgun (WGS) entry which is preliminary data.</text>
</comment>
<sequence>MMAKKTINKDYFINEYSNYILEEGKKPNNVFQFCKNLKVEEGKFYDYFSSFETLEENIFIAFFENTVTLLSKSDDYINYDAKTKLLSFYFTFFEILTSNRSLVLHLLTADKNKLENLKKLSSLRKNFKKFIDGLNINTPKIPQEKIDELKENSISEIAWLQLLMTLKFWIEDTSPSFEKTDIFIEKSMHASFDLLDLTPLKNIFDFGKFLWKEKINTSI</sequence>
<dbReference type="Proteomes" id="UP001597534">
    <property type="component" value="Unassembled WGS sequence"/>
</dbReference>
<accession>A0ABW5YPT4</accession>
<protein>
    <submittedName>
        <fullName evidence="2">TetR family transcriptional regulator C-terminal domain-containing protein</fullName>
    </submittedName>
</protein>
<evidence type="ECO:0000313" key="3">
    <source>
        <dbReference type="Proteomes" id="UP001597534"/>
    </source>
</evidence>
<organism evidence="2 3">
    <name type="scientific">Flavobacterium chuncheonense</name>
    <dbReference type="NCBI Taxonomy" id="2026653"/>
    <lineage>
        <taxon>Bacteria</taxon>
        <taxon>Pseudomonadati</taxon>
        <taxon>Bacteroidota</taxon>
        <taxon>Flavobacteriia</taxon>
        <taxon>Flavobacteriales</taxon>
        <taxon>Flavobacteriaceae</taxon>
        <taxon>Flavobacterium</taxon>
    </lineage>
</organism>
<gene>
    <name evidence="2" type="ORF">ACFS5J_12875</name>
</gene>
<dbReference type="EMBL" id="JBHUPC010000020">
    <property type="protein sequence ID" value="MFD2892907.1"/>
    <property type="molecule type" value="Genomic_DNA"/>
</dbReference>
<proteinExistence type="predicted"/>
<dbReference type="Pfam" id="PF17931">
    <property type="entry name" value="TetR_C_23"/>
    <property type="match status" value="1"/>
</dbReference>
<dbReference type="InterPro" id="IPR041673">
    <property type="entry name" value="TetR_C_23"/>
</dbReference>
<feature type="domain" description="Tetracyclin repressor-like C-terminal" evidence="1">
    <location>
        <begin position="84"/>
        <end position="210"/>
    </location>
</feature>
<dbReference type="RefSeq" id="WP_379812641.1">
    <property type="nucleotide sequence ID" value="NZ_JBHUPC010000020.1"/>
</dbReference>
<keyword evidence="3" id="KW-1185">Reference proteome</keyword>
<reference evidence="3" key="1">
    <citation type="journal article" date="2019" name="Int. J. Syst. Evol. Microbiol.">
        <title>The Global Catalogue of Microorganisms (GCM) 10K type strain sequencing project: providing services to taxonomists for standard genome sequencing and annotation.</title>
        <authorList>
            <consortium name="The Broad Institute Genomics Platform"/>
            <consortium name="The Broad Institute Genome Sequencing Center for Infectious Disease"/>
            <person name="Wu L."/>
            <person name="Ma J."/>
        </authorList>
    </citation>
    <scope>NUCLEOTIDE SEQUENCE [LARGE SCALE GENOMIC DNA]</scope>
    <source>
        <strain evidence="3">KCTC 22671</strain>
    </source>
</reference>